<keyword evidence="2" id="KW-1185">Reference proteome</keyword>
<protein>
    <submittedName>
        <fullName evidence="1">Uncharacterized protein</fullName>
    </submittedName>
</protein>
<name>A0AAQ3WSE7_PASNO</name>
<evidence type="ECO:0000313" key="2">
    <source>
        <dbReference type="Proteomes" id="UP001341281"/>
    </source>
</evidence>
<dbReference type="AlphaFoldDB" id="A0AAQ3WSE7"/>
<sequence length="233" mass="26828">MGKVIFARQELMKDEDLFSETCRRNSFCLCCNCAFCSHCCFYHHVHDWGGQTMAKVGLDAGGRPVFPTHTVKGVNIMQCMVEEMVKRDYTARLVRDAFCLYCAKSFCADVCSHHDHHRRLGLPGDAVLRVEQRGGRPCVRCTGTEWWTSHMDMALGDPVHEGVDEQGRYYELLPVLRRQPGTCMQCGIRLHWDDDDDTHCSHRCADIYLKELDERRRRREARHAALRPPPGNN</sequence>
<proteinExistence type="predicted"/>
<gene>
    <name evidence="1" type="ORF">U9M48_020817</name>
</gene>
<accession>A0AAQ3WSE7</accession>
<organism evidence="1 2">
    <name type="scientific">Paspalum notatum var. saurae</name>
    <dbReference type="NCBI Taxonomy" id="547442"/>
    <lineage>
        <taxon>Eukaryota</taxon>
        <taxon>Viridiplantae</taxon>
        <taxon>Streptophyta</taxon>
        <taxon>Embryophyta</taxon>
        <taxon>Tracheophyta</taxon>
        <taxon>Spermatophyta</taxon>
        <taxon>Magnoliopsida</taxon>
        <taxon>Liliopsida</taxon>
        <taxon>Poales</taxon>
        <taxon>Poaceae</taxon>
        <taxon>PACMAD clade</taxon>
        <taxon>Panicoideae</taxon>
        <taxon>Andropogonodae</taxon>
        <taxon>Paspaleae</taxon>
        <taxon>Paspalinae</taxon>
        <taxon>Paspalum</taxon>
    </lineage>
</organism>
<evidence type="ECO:0000313" key="1">
    <source>
        <dbReference type="EMBL" id="WVZ72342.1"/>
    </source>
</evidence>
<reference evidence="1 2" key="1">
    <citation type="submission" date="2024-02" db="EMBL/GenBank/DDBJ databases">
        <title>High-quality chromosome-scale genome assembly of Pensacola bahiagrass (Paspalum notatum Flugge var. saurae).</title>
        <authorList>
            <person name="Vega J.M."/>
            <person name="Podio M."/>
            <person name="Orjuela J."/>
            <person name="Siena L.A."/>
            <person name="Pessino S.C."/>
            <person name="Combes M.C."/>
            <person name="Mariac C."/>
            <person name="Albertini E."/>
            <person name="Pupilli F."/>
            <person name="Ortiz J.P.A."/>
            <person name="Leblanc O."/>
        </authorList>
    </citation>
    <scope>NUCLEOTIDE SEQUENCE [LARGE SCALE GENOMIC DNA]</scope>
    <source>
        <strain evidence="1">R1</strain>
        <tissue evidence="1">Leaf</tissue>
    </source>
</reference>
<dbReference type="EMBL" id="CP144748">
    <property type="protein sequence ID" value="WVZ72342.1"/>
    <property type="molecule type" value="Genomic_DNA"/>
</dbReference>
<dbReference type="Proteomes" id="UP001341281">
    <property type="component" value="Chromosome 04"/>
</dbReference>